<dbReference type="Gene3D" id="3.20.20.410">
    <property type="entry name" value="Protein of unknown function UPF0759"/>
    <property type="match status" value="1"/>
</dbReference>
<protein>
    <recommendedName>
        <fullName evidence="2">DUF72 domain-containing protein</fullName>
    </recommendedName>
</protein>
<dbReference type="AlphaFoldDB" id="A0A3B0Y4E7"/>
<name>A0A3B0Y4E7_9ZZZZ</name>
<proteinExistence type="predicted"/>
<reference evidence="1" key="1">
    <citation type="submission" date="2018-06" db="EMBL/GenBank/DDBJ databases">
        <authorList>
            <person name="Zhirakovskaya E."/>
        </authorList>
    </citation>
    <scope>NUCLEOTIDE SEQUENCE</scope>
</reference>
<dbReference type="EMBL" id="UOFJ01000618">
    <property type="protein sequence ID" value="VAW71710.1"/>
    <property type="molecule type" value="Genomic_DNA"/>
</dbReference>
<evidence type="ECO:0008006" key="2">
    <source>
        <dbReference type="Google" id="ProtNLM"/>
    </source>
</evidence>
<sequence length="183" mass="20675">MQASVKMSNSESNEASTLIVESIKLGACGWNHAHWQGGFYPDDLPLDWRLSYYSNEFSAVLLTEKQWRENFLQLEALAFDVDEHFGFYLQSRAPLKSEEQNRLSEVLGSKLATVVNVCVNGVNTEIDHEAGVAVINMASKDMRGWRQWLEQHGASLRAIFLKDESPSCQQMSDFNALLELMGL</sequence>
<dbReference type="SUPFAM" id="SSF117396">
    <property type="entry name" value="TM1631-like"/>
    <property type="match status" value="1"/>
</dbReference>
<evidence type="ECO:0000313" key="1">
    <source>
        <dbReference type="EMBL" id="VAW71710.1"/>
    </source>
</evidence>
<accession>A0A3B0Y4E7</accession>
<gene>
    <name evidence="1" type="ORF">MNBD_GAMMA10-1611</name>
</gene>
<organism evidence="1">
    <name type="scientific">hydrothermal vent metagenome</name>
    <dbReference type="NCBI Taxonomy" id="652676"/>
    <lineage>
        <taxon>unclassified sequences</taxon>
        <taxon>metagenomes</taxon>
        <taxon>ecological metagenomes</taxon>
    </lineage>
</organism>
<dbReference type="InterPro" id="IPR036520">
    <property type="entry name" value="UPF0759_sf"/>
</dbReference>